<evidence type="ECO:0000313" key="1">
    <source>
        <dbReference type="EMBL" id="TKK81500.1"/>
    </source>
</evidence>
<dbReference type="RefSeq" id="WP_137252212.1">
    <property type="nucleotide sequence ID" value="NZ_JBHSPQ010000004.1"/>
</dbReference>
<dbReference type="EMBL" id="SZPZ01000001">
    <property type="protein sequence ID" value="TKK81500.1"/>
    <property type="molecule type" value="Genomic_DNA"/>
</dbReference>
<accession>A0A4U3LZS0</accession>
<dbReference type="Proteomes" id="UP000305836">
    <property type="component" value="Unassembled WGS sequence"/>
</dbReference>
<reference evidence="1 2" key="1">
    <citation type="submission" date="2019-04" db="EMBL/GenBank/DDBJ databases">
        <title>Kribbella sp. NEAU-THZ 27 nov., a novel actinomycete isolated from soil.</title>
        <authorList>
            <person name="Duan L."/>
        </authorList>
    </citation>
    <scope>NUCLEOTIDE SEQUENCE [LARGE SCALE GENOMIC DNA]</scope>
    <source>
        <strain evidence="2">NEAU-THZ27</strain>
    </source>
</reference>
<keyword evidence="2" id="KW-1185">Reference proteome</keyword>
<name>A0A4U3LZS0_9ACTN</name>
<comment type="caution">
    <text evidence="1">The sequence shown here is derived from an EMBL/GenBank/DDBJ whole genome shotgun (WGS) entry which is preliminary data.</text>
</comment>
<proteinExistence type="predicted"/>
<gene>
    <name evidence="1" type="ORF">FDA38_01185</name>
</gene>
<dbReference type="OrthoDB" id="5193712at2"/>
<organism evidence="1 2">
    <name type="scientific">Kribbella jiaozuonensis</name>
    <dbReference type="NCBI Taxonomy" id="2575441"/>
    <lineage>
        <taxon>Bacteria</taxon>
        <taxon>Bacillati</taxon>
        <taxon>Actinomycetota</taxon>
        <taxon>Actinomycetes</taxon>
        <taxon>Propionibacteriales</taxon>
        <taxon>Kribbellaceae</taxon>
        <taxon>Kribbella</taxon>
    </lineage>
</organism>
<protein>
    <submittedName>
        <fullName evidence="1">Bleomycin resistance protein</fullName>
    </submittedName>
</protein>
<dbReference type="AlphaFoldDB" id="A0A4U3LZS0"/>
<sequence>MDVTAMTHLLQETALHHGRFEAVAPQHDWWDWYAAYMVAREAGSTPDESSAAAGRYMADAKHIVVPATP</sequence>
<evidence type="ECO:0000313" key="2">
    <source>
        <dbReference type="Proteomes" id="UP000305836"/>
    </source>
</evidence>